<organism evidence="2 3">
    <name type="scientific">Candidatus Magasanikbacteria bacterium GW2011_GWA2_56_11</name>
    <dbReference type="NCBI Taxonomy" id="1619044"/>
    <lineage>
        <taxon>Bacteria</taxon>
        <taxon>Candidatus Magasanikiibacteriota</taxon>
    </lineage>
</organism>
<evidence type="ECO:0000313" key="2">
    <source>
        <dbReference type="EMBL" id="KKW41597.1"/>
    </source>
</evidence>
<comment type="caution">
    <text evidence="2">The sequence shown here is derived from an EMBL/GenBank/DDBJ whole genome shotgun (WGS) entry which is preliminary data.</text>
</comment>
<evidence type="ECO:0000313" key="3">
    <source>
        <dbReference type="Proteomes" id="UP000033870"/>
    </source>
</evidence>
<evidence type="ECO:0000256" key="1">
    <source>
        <dbReference type="SAM" id="Phobius"/>
    </source>
</evidence>
<keyword evidence="1" id="KW-1133">Transmembrane helix</keyword>
<accession>A0A0G2AK53</accession>
<feature type="transmembrane region" description="Helical" evidence="1">
    <location>
        <begin position="12"/>
        <end position="37"/>
    </location>
</feature>
<dbReference type="Proteomes" id="UP000033870">
    <property type="component" value="Unassembled WGS sequence"/>
</dbReference>
<dbReference type="AlphaFoldDB" id="A0A0G2AK53"/>
<keyword evidence="1" id="KW-0812">Transmembrane</keyword>
<feature type="transmembrane region" description="Helical" evidence="1">
    <location>
        <begin position="96"/>
        <end position="118"/>
    </location>
</feature>
<name>A0A0G2AK53_9BACT</name>
<dbReference type="EMBL" id="LCRX01000015">
    <property type="protein sequence ID" value="KKW41597.1"/>
    <property type="molecule type" value="Genomic_DNA"/>
</dbReference>
<proteinExistence type="predicted"/>
<protein>
    <submittedName>
        <fullName evidence="2">Uncharacterized protein</fullName>
    </submittedName>
</protein>
<dbReference type="STRING" id="1619044.UY92_C0015G0009"/>
<sequence>MKLSLYPPKLFFTRWPVAVAGSLAIAGNLSAWLWLWLQVPRTGGQMVLHYTVLFGVDRVGPYRALYYAPALGLAVLVVNLAIGWLLYRQDKFIAELLMAVAAAVQIAVFFSSYLLVLLNA</sequence>
<reference evidence="2 3" key="1">
    <citation type="journal article" date="2015" name="Nature">
        <title>rRNA introns, odd ribosomes, and small enigmatic genomes across a large radiation of phyla.</title>
        <authorList>
            <person name="Brown C.T."/>
            <person name="Hug L.A."/>
            <person name="Thomas B.C."/>
            <person name="Sharon I."/>
            <person name="Castelle C.J."/>
            <person name="Singh A."/>
            <person name="Wilkins M.J."/>
            <person name="Williams K.H."/>
            <person name="Banfield J.F."/>
        </authorList>
    </citation>
    <scope>NUCLEOTIDE SEQUENCE [LARGE SCALE GENOMIC DNA]</scope>
</reference>
<keyword evidence="1" id="KW-0472">Membrane</keyword>
<gene>
    <name evidence="2" type="ORF">UY92_C0015G0009</name>
</gene>
<feature type="transmembrane region" description="Helical" evidence="1">
    <location>
        <begin position="64"/>
        <end position="87"/>
    </location>
</feature>